<dbReference type="Proteomes" id="UP000232323">
    <property type="component" value="Unassembled WGS sequence"/>
</dbReference>
<dbReference type="OrthoDB" id="543872at2759"/>
<dbReference type="EMBL" id="BEGY01000163">
    <property type="protein sequence ID" value="GAX85336.1"/>
    <property type="molecule type" value="Genomic_DNA"/>
</dbReference>
<dbReference type="InterPro" id="IPR008928">
    <property type="entry name" value="6-hairpin_glycosidase_sf"/>
</dbReference>
<name>A0A250XQK7_9CHLO</name>
<protein>
    <recommendedName>
        <fullName evidence="6">Glycoside hydrolase family 88 protein</fullName>
    </recommendedName>
</protein>
<keyword evidence="1" id="KW-0378">Hydrolase</keyword>
<comment type="similarity">
    <text evidence="2">Belongs to the glycosyl hydrolase 88 family.</text>
</comment>
<dbReference type="STRING" id="1157962.A0A250XQK7"/>
<organism evidence="4 5">
    <name type="scientific">Chlamydomonas eustigma</name>
    <dbReference type="NCBI Taxonomy" id="1157962"/>
    <lineage>
        <taxon>Eukaryota</taxon>
        <taxon>Viridiplantae</taxon>
        <taxon>Chlorophyta</taxon>
        <taxon>core chlorophytes</taxon>
        <taxon>Chlorophyceae</taxon>
        <taxon>CS clade</taxon>
        <taxon>Chlamydomonadales</taxon>
        <taxon>Chlamydomonadaceae</taxon>
        <taxon>Chlamydomonas</taxon>
    </lineage>
</organism>
<dbReference type="Gene3D" id="1.50.10.10">
    <property type="match status" value="1"/>
</dbReference>
<dbReference type="GO" id="GO:0000272">
    <property type="term" value="P:polysaccharide catabolic process"/>
    <property type="evidence" value="ECO:0007669"/>
    <property type="project" value="TreeGrafter"/>
</dbReference>
<dbReference type="PANTHER" id="PTHR36845">
    <property type="entry name" value="HYDROLASE, PUTATIVE (AFU_ORTHOLOGUE AFUA_7G05090)-RELATED"/>
    <property type="match status" value="1"/>
</dbReference>
<feature type="region of interest" description="Disordered" evidence="3">
    <location>
        <begin position="379"/>
        <end position="450"/>
    </location>
</feature>
<dbReference type="SUPFAM" id="SSF48208">
    <property type="entry name" value="Six-hairpin glycosidases"/>
    <property type="match status" value="1"/>
</dbReference>
<dbReference type="InterPro" id="IPR052369">
    <property type="entry name" value="UG_Glycosaminoglycan_Hydrolase"/>
</dbReference>
<feature type="compositionally biased region" description="Low complexity" evidence="3">
    <location>
        <begin position="381"/>
        <end position="396"/>
    </location>
</feature>
<evidence type="ECO:0008006" key="6">
    <source>
        <dbReference type="Google" id="ProtNLM"/>
    </source>
</evidence>
<evidence type="ECO:0000313" key="5">
    <source>
        <dbReference type="Proteomes" id="UP000232323"/>
    </source>
</evidence>
<feature type="compositionally biased region" description="Pro residues" evidence="3">
    <location>
        <begin position="411"/>
        <end position="436"/>
    </location>
</feature>
<evidence type="ECO:0000256" key="1">
    <source>
        <dbReference type="ARBA" id="ARBA00022801"/>
    </source>
</evidence>
<evidence type="ECO:0000313" key="4">
    <source>
        <dbReference type="EMBL" id="GAX85336.1"/>
    </source>
</evidence>
<sequence>MKWSVLQLNTAYSQLPVNTQPARVDHTTRTGAWLWYNVNQWTAGFFSGCFWELQQIYKLTGLISASNPNGVPWSTIATSVMQNVAPNAFLTNTADIGFILQTSLGESLSVMGSTDTSSPPLLLQGAQSESSRFVSVAGCVRSWDNSAGQPSSWVQVIIDNMMNLELMLASSQLPSGSTTWYNQAISHARQTAANHVRPDGSTYHLVIYSSVTGAVIQKTTVQGYSATSCWSRGQAWAIAGFTMVYRYTQLPDILATAMAVADYFVTNLAPDFVPVWDFNAPPSLPYKDTSAASAAAVGLIELDFYAPGRGYLQAAVNIVNSLTQSYLSSQQQPSGLQYESILMNGSANVMAGGYNGGLIYGDYYYLKALRLILQQQGGAFSGSSSGTPTTGTTGTGSLQGNPTPSAALGTAPPPKLSPSPPPPPPPKLSPSPPPPTATQTQSLVSSTPNTQNQSLAFSTHIQSLTSSTHTQSLTSTHTEPLSTVCSSANLASL</sequence>
<dbReference type="PANTHER" id="PTHR36845:SF1">
    <property type="entry name" value="HYDROLASE, PUTATIVE (AFU_ORTHOLOGUE AFUA_7G05090)-RELATED"/>
    <property type="match status" value="1"/>
</dbReference>
<evidence type="ECO:0000256" key="3">
    <source>
        <dbReference type="SAM" id="MobiDB-lite"/>
    </source>
</evidence>
<reference evidence="4 5" key="1">
    <citation type="submission" date="2017-08" db="EMBL/GenBank/DDBJ databases">
        <title>Acidophilic green algal genome provides insights into adaptation to an acidic environment.</title>
        <authorList>
            <person name="Hirooka S."/>
            <person name="Hirose Y."/>
            <person name="Kanesaki Y."/>
            <person name="Higuchi S."/>
            <person name="Fujiwara T."/>
            <person name="Onuma R."/>
            <person name="Era A."/>
            <person name="Ohbayashi R."/>
            <person name="Uzuka A."/>
            <person name="Nozaki H."/>
            <person name="Yoshikawa H."/>
            <person name="Miyagishima S.Y."/>
        </authorList>
    </citation>
    <scope>NUCLEOTIDE SEQUENCE [LARGE SCALE GENOMIC DNA]</scope>
    <source>
        <strain evidence="4 5">NIES-2499</strain>
    </source>
</reference>
<dbReference type="GO" id="GO:0052757">
    <property type="term" value="F:chondroitin hydrolase activity"/>
    <property type="evidence" value="ECO:0007669"/>
    <property type="project" value="TreeGrafter"/>
</dbReference>
<proteinExistence type="inferred from homology"/>
<gene>
    <name evidence="4" type="ORF">CEUSTIGMA_g12753.t1</name>
</gene>
<dbReference type="AlphaFoldDB" id="A0A250XQK7"/>
<evidence type="ECO:0000256" key="2">
    <source>
        <dbReference type="ARBA" id="ARBA00038358"/>
    </source>
</evidence>
<feature type="compositionally biased region" description="Polar residues" evidence="3">
    <location>
        <begin position="437"/>
        <end position="450"/>
    </location>
</feature>
<keyword evidence="5" id="KW-1185">Reference proteome</keyword>
<accession>A0A250XQK7</accession>
<comment type="caution">
    <text evidence="4">The sequence shown here is derived from an EMBL/GenBank/DDBJ whole genome shotgun (WGS) entry which is preliminary data.</text>
</comment>
<dbReference type="InterPro" id="IPR012341">
    <property type="entry name" value="6hp_glycosidase-like_sf"/>
</dbReference>